<accession>A0A915EPW1</accession>
<dbReference type="WBParaSite" id="jg9134">
    <property type="protein sequence ID" value="jg9134"/>
    <property type="gene ID" value="jg9134"/>
</dbReference>
<sequence>MAAALTTAESEAKKANLSRQLLSSCSSTFQCIASIFHNCFSLAGAGGGVEVGKTNRLVPCCQPLPPHSKPASSSSNSELLSPPSLWLKCR</sequence>
<evidence type="ECO:0000313" key="2">
    <source>
        <dbReference type="Proteomes" id="UP000887574"/>
    </source>
</evidence>
<proteinExistence type="predicted"/>
<name>A0A915EPW1_9BILA</name>
<feature type="compositionally biased region" description="Low complexity" evidence="1">
    <location>
        <begin position="69"/>
        <end position="90"/>
    </location>
</feature>
<evidence type="ECO:0000256" key="1">
    <source>
        <dbReference type="SAM" id="MobiDB-lite"/>
    </source>
</evidence>
<dbReference type="AlphaFoldDB" id="A0A915EPW1"/>
<reference evidence="3" key="1">
    <citation type="submission" date="2022-11" db="UniProtKB">
        <authorList>
            <consortium name="WormBaseParasite"/>
        </authorList>
    </citation>
    <scope>IDENTIFICATION</scope>
</reference>
<keyword evidence="2" id="KW-1185">Reference proteome</keyword>
<dbReference type="Proteomes" id="UP000887574">
    <property type="component" value="Unplaced"/>
</dbReference>
<evidence type="ECO:0000313" key="3">
    <source>
        <dbReference type="WBParaSite" id="jg9134"/>
    </source>
</evidence>
<protein>
    <submittedName>
        <fullName evidence="3">Uncharacterized protein</fullName>
    </submittedName>
</protein>
<organism evidence="2 3">
    <name type="scientific">Ditylenchus dipsaci</name>
    <dbReference type="NCBI Taxonomy" id="166011"/>
    <lineage>
        <taxon>Eukaryota</taxon>
        <taxon>Metazoa</taxon>
        <taxon>Ecdysozoa</taxon>
        <taxon>Nematoda</taxon>
        <taxon>Chromadorea</taxon>
        <taxon>Rhabditida</taxon>
        <taxon>Tylenchina</taxon>
        <taxon>Tylenchomorpha</taxon>
        <taxon>Sphaerularioidea</taxon>
        <taxon>Anguinidae</taxon>
        <taxon>Anguininae</taxon>
        <taxon>Ditylenchus</taxon>
    </lineage>
</organism>
<feature type="region of interest" description="Disordered" evidence="1">
    <location>
        <begin position="66"/>
        <end position="90"/>
    </location>
</feature>